<evidence type="ECO:0000256" key="1">
    <source>
        <dbReference type="SAM" id="Phobius"/>
    </source>
</evidence>
<dbReference type="AlphaFoldDB" id="A0AAV4ZSV3"/>
<reference evidence="2" key="1">
    <citation type="journal article" date="2016" name="Front. Microbiol.">
        <title>Genome Sequence of the Piezophilic, Mesophilic Sulfate-Reducing Bacterium Desulfovibrio indicus J2T.</title>
        <authorList>
            <person name="Cao J."/>
            <person name="Maignien L."/>
            <person name="Shao Z."/>
            <person name="Alain K."/>
            <person name="Jebbar M."/>
        </authorList>
    </citation>
    <scope>NUCLEOTIDE SEQUENCE</scope>
    <source>
        <strain evidence="2">DSM 16372</strain>
    </source>
</reference>
<dbReference type="RefSeq" id="WP_238231386.1">
    <property type="nucleotide sequence ID" value="NZ_BPQO01000025.1"/>
</dbReference>
<dbReference type="EMBL" id="BPQO01000025">
    <property type="protein sequence ID" value="GJD91186.1"/>
    <property type="molecule type" value="Genomic_DNA"/>
</dbReference>
<keyword evidence="1" id="KW-0472">Membrane</keyword>
<keyword evidence="3" id="KW-1185">Reference proteome</keyword>
<reference evidence="2" key="2">
    <citation type="submission" date="2021-08" db="EMBL/GenBank/DDBJ databases">
        <authorList>
            <person name="Tani A."/>
            <person name="Ola A."/>
            <person name="Ogura Y."/>
            <person name="Katsura K."/>
            <person name="Hayashi T."/>
        </authorList>
    </citation>
    <scope>NUCLEOTIDE SEQUENCE</scope>
    <source>
        <strain evidence="2">DSM 16372</strain>
    </source>
</reference>
<gene>
    <name evidence="2" type="ORF">BHAOGJBA_4734</name>
</gene>
<organism evidence="2 3">
    <name type="scientific">Methylobacterium hispanicum</name>
    <dbReference type="NCBI Taxonomy" id="270350"/>
    <lineage>
        <taxon>Bacteria</taxon>
        <taxon>Pseudomonadati</taxon>
        <taxon>Pseudomonadota</taxon>
        <taxon>Alphaproteobacteria</taxon>
        <taxon>Hyphomicrobiales</taxon>
        <taxon>Methylobacteriaceae</taxon>
        <taxon>Methylobacterium</taxon>
    </lineage>
</organism>
<keyword evidence="1" id="KW-0812">Transmembrane</keyword>
<keyword evidence="1" id="KW-1133">Transmembrane helix</keyword>
<dbReference type="Proteomes" id="UP001055247">
    <property type="component" value="Unassembled WGS sequence"/>
</dbReference>
<protein>
    <submittedName>
        <fullName evidence="2">Uncharacterized protein</fullName>
    </submittedName>
</protein>
<evidence type="ECO:0000313" key="3">
    <source>
        <dbReference type="Proteomes" id="UP001055247"/>
    </source>
</evidence>
<name>A0AAV4ZSV3_9HYPH</name>
<evidence type="ECO:0000313" key="2">
    <source>
        <dbReference type="EMBL" id="GJD91186.1"/>
    </source>
</evidence>
<comment type="caution">
    <text evidence="2">The sequence shown here is derived from an EMBL/GenBank/DDBJ whole genome shotgun (WGS) entry which is preliminary data.</text>
</comment>
<sequence>MTHARFPDFSQPLPPAAPRLIEHVPFHADPVLAAIDAHDEAWAVWQMAPEAKVLQAHAEKEQALARLLATPCSTRFGTLALLRHLRWHIQHDGLADAAVHACAARAARELNVDFPPVEPPREPIAPVLGILRRAGEIVAGCALIVVGGAAVGLATLL</sequence>
<feature type="transmembrane region" description="Helical" evidence="1">
    <location>
        <begin position="137"/>
        <end position="156"/>
    </location>
</feature>
<proteinExistence type="predicted"/>
<accession>A0AAV4ZSV3</accession>